<reference evidence="2" key="1">
    <citation type="journal article" date="2019" name="Int. J. Syst. Evol. Microbiol.">
        <title>The Global Catalogue of Microorganisms (GCM) 10K type strain sequencing project: providing services to taxonomists for standard genome sequencing and annotation.</title>
        <authorList>
            <consortium name="The Broad Institute Genomics Platform"/>
            <consortium name="The Broad Institute Genome Sequencing Center for Infectious Disease"/>
            <person name="Wu L."/>
            <person name="Ma J."/>
        </authorList>
    </citation>
    <scope>NUCLEOTIDE SEQUENCE [LARGE SCALE GENOMIC DNA]</scope>
    <source>
        <strain evidence="2">JCM 3369</strain>
    </source>
</reference>
<protein>
    <submittedName>
        <fullName evidence="1">Uncharacterized protein</fullName>
    </submittedName>
</protein>
<proteinExistence type="predicted"/>
<evidence type="ECO:0000313" key="1">
    <source>
        <dbReference type="EMBL" id="MFC6884054.1"/>
    </source>
</evidence>
<dbReference type="EMBL" id="JBHSXS010000024">
    <property type="protein sequence ID" value="MFC6884054.1"/>
    <property type="molecule type" value="Genomic_DNA"/>
</dbReference>
<dbReference type="RefSeq" id="WP_160822115.1">
    <property type="nucleotide sequence ID" value="NZ_JBHSXE010000001.1"/>
</dbReference>
<evidence type="ECO:0000313" key="2">
    <source>
        <dbReference type="Proteomes" id="UP001596380"/>
    </source>
</evidence>
<keyword evidence="2" id="KW-1185">Reference proteome</keyword>
<dbReference type="Proteomes" id="UP001596380">
    <property type="component" value="Unassembled WGS sequence"/>
</dbReference>
<organism evidence="1 2">
    <name type="scientific">Actinomadura yumaensis</name>
    <dbReference type="NCBI Taxonomy" id="111807"/>
    <lineage>
        <taxon>Bacteria</taxon>
        <taxon>Bacillati</taxon>
        <taxon>Actinomycetota</taxon>
        <taxon>Actinomycetes</taxon>
        <taxon>Streptosporangiales</taxon>
        <taxon>Thermomonosporaceae</taxon>
        <taxon>Actinomadura</taxon>
    </lineage>
</organism>
<name>A0ABW2CQX8_9ACTN</name>
<sequence>MDRKRLGLLAVAFVLIVGVMEILALRLGSLEFPVQDGKADRSAVADHPDGT</sequence>
<accession>A0ABW2CQX8</accession>
<gene>
    <name evidence="1" type="ORF">ACFQKB_30140</name>
</gene>
<comment type="caution">
    <text evidence="1">The sequence shown here is derived from an EMBL/GenBank/DDBJ whole genome shotgun (WGS) entry which is preliminary data.</text>
</comment>